<keyword evidence="3" id="KW-0315">Glutamine amidotransferase</keyword>
<feature type="region of interest" description="Disordered" evidence="4">
    <location>
        <begin position="222"/>
        <end position="249"/>
    </location>
</feature>
<dbReference type="EMBL" id="CALTRL010000724">
    <property type="protein sequence ID" value="CAH7669392.1"/>
    <property type="molecule type" value="Genomic_DNA"/>
</dbReference>
<dbReference type="Pfam" id="PF00733">
    <property type="entry name" value="Asn_synthase"/>
    <property type="match status" value="1"/>
</dbReference>
<proteinExistence type="predicted"/>
<evidence type="ECO:0000256" key="4">
    <source>
        <dbReference type="SAM" id="MobiDB-lite"/>
    </source>
</evidence>
<evidence type="ECO:0000259" key="5">
    <source>
        <dbReference type="Pfam" id="PF00733"/>
    </source>
</evidence>
<dbReference type="PANTHER" id="PTHR45937">
    <property type="entry name" value="ASPARAGINE SYNTHETASE DOMAIN-CONTAINING PROTEIN 1"/>
    <property type="match status" value="1"/>
</dbReference>
<feature type="domain" description="Asparagine synthetase" evidence="5">
    <location>
        <begin position="362"/>
        <end position="428"/>
    </location>
</feature>
<name>A0AAV0APS5_PHAPC</name>
<accession>A0AAV0APS5</accession>
<dbReference type="PANTHER" id="PTHR45937:SF1">
    <property type="entry name" value="ASPARAGINE SYNTHETASE DOMAIN-CONTAINING PROTEIN 1"/>
    <property type="match status" value="1"/>
</dbReference>
<dbReference type="CDD" id="cd01991">
    <property type="entry name" value="Asn_synthase_B_C"/>
    <property type="match status" value="1"/>
</dbReference>
<feature type="compositionally biased region" description="Basic and acidic residues" evidence="4">
    <location>
        <begin position="228"/>
        <end position="243"/>
    </location>
</feature>
<dbReference type="InterPro" id="IPR001962">
    <property type="entry name" value="Asn_synthase"/>
</dbReference>
<evidence type="ECO:0000313" key="6">
    <source>
        <dbReference type="EMBL" id="CAH7669392.1"/>
    </source>
</evidence>
<dbReference type="InterPro" id="IPR051857">
    <property type="entry name" value="Asn_synthetase_domain"/>
</dbReference>
<dbReference type="SUPFAM" id="SSF52402">
    <property type="entry name" value="Adenine nucleotide alpha hydrolases-like"/>
    <property type="match status" value="1"/>
</dbReference>
<dbReference type="InterPro" id="IPR014729">
    <property type="entry name" value="Rossmann-like_a/b/a_fold"/>
</dbReference>
<organism evidence="6 7">
    <name type="scientific">Phakopsora pachyrhizi</name>
    <name type="common">Asian soybean rust disease fungus</name>
    <dbReference type="NCBI Taxonomy" id="170000"/>
    <lineage>
        <taxon>Eukaryota</taxon>
        <taxon>Fungi</taxon>
        <taxon>Dikarya</taxon>
        <taxon>Basidiomycota</taxon>
        <taxon>Pucciniomycotina</taxon>
        <taxon>Pucciniomycetes</taxon>
        <taxon>Pucciniales</taxon>
        <taxon>Phakopsoraceae</taxon>
        <taxon>Phakopsora</taxon>
    </lineage>
</organism>
<sequence>MVLEASFYASVLHLCGSRPISQPMSSNRSDSLFLWNKDRSDCILVLDVMKGVKGPYALISYNSKDKKIWFGRDPLGRNLTPSLFVASHFDQGLALRLVEVSANLLSYVQVDCLMDQMVLNRDIPDKQDQLKFVQLEDQPSSPEFLKASRLLRVTLDDLVKRMVTGISSLHQKTEKESRVAVLFSGGLDCTTLALLAHSHIPPSESIDLLNVAFENTRSISNNNQTKRIQKDSEKSSADNHDSDTTFDVPDCQTGERAWRELSKLTPGRDWRFVRVDVRMAEYLEHKEKIIELMRPNLTVMDLSIAAALYFAARGIVFILTSLSPPMIYRTPARVLISGLGANKLLGGYSRHRLAFLTTSLSSNNWERLLDELAMDLERISTRNLGRDDWMMSWFGLEVRHPLLNRRVIDLLSGLPVHLKPDHGLGKGLGDNLLLRGLAHGLRLVESCRLPKQAIQFGAQSAKLDGNSKGQAG</sequence>
<evidence type="ECO:0000256" key="3">
    <source>
        <dbReference type="ARBA" id="ARBA00022962"/>
    </source>
</evidence>
<evidence type="ECO:0000256" key="1">
    <source>
        <dbReference type="ARBA" id="ARBA00022605"/>
    </source>
</evidence>
<protein>
    <submittedName>
        <fullName evidence="6">Asparagine synthase-domain-containing protein</fullName>
    </submittedName>
</protein>
<dbReference type="Proteomes" id="UP001153365">
    <property type="component" value="Unassembled WGS sequence"/>
</dbReference>
<dbReference type="Gene3D" id="3.40.50.620">
    <property type="entry name" value="HUPs"/>
    <property type="match status" value="1"/>
</dbReference>
<keyword evidence="7" id="KW-1185">Reference proteome</keyword>
<evidence type="ECO:0000256" key="2">
    <source>
        <dbReference type="ARBA" id="ARBA00022888"/>
    </source>
</evidence>
<comment type="caution">
    <text evidence="6">The sequence shown here is derived from an EMBL/GenBank/DDBJ whole genome shotgun (WGS) entry which is preliminary data.</text>
</comment>
<evidence type="ECO:0000313" key="7">
    <source>
        <dbReference type="Proteomes" id="UP001153365"/>
    </source>
</evidence>
<keyword evidence="2" id="KW-0061">Asparagine biosynthesis</keyword>
<dbReference type="GO" id="GO:0004066">
    <property type="term" value="F:asparagine synthase (glutamine-hydrolyzing) activity"/>
    <property type="evidence" value="ECO:0007669"/>
    <property type="project" value="InterPro"/>
</dbReference>
<dbReference type="AlphaFoldDB" id="A0AAV0APS5"/>
<reference evidence="6" key="1">
    <citation type="submission" date="2022-06" db="EMBL/GenBank/DDBJ databases">
        <authorList>
            <consortium name="SYNGENTA / RWTH Aachen University"/>
        </authorList>
    </citation>
    <scope>NUCLEOTIDE SEQUENCE</scope>
</reference>
<keyword evidence="1" id="KW-0028">Amino-acid biosynthesis</keyword>
<dbReference type="GO" id="GO:0006529">
    <property type="term" value="P:asparagine biosynthetic process"/>
    <property type="evidence" value="ECO:0007669"/>
    <property type="project" value="UniProtKB-KW"/>
</dbReference>
<gene>
    <name evidence="6" type="ORF">PPACK8108_LOCUS4011</name>
</gene>